<dbReference type="InterPro" id="IPR036390">
    <property type="entry name" value="WH_DNA-bd_sf"/>
</dbReference>
<dbReference type="Gene3D" id="3.40.190.10">
    <property type="entry name" value="Periplasmic binding protein-like II"/>
    <property type="match status" value="2"/>
</dbReference>
<dbReference type="RefSeq" id="WP_250194833.1">
    <property type="nucleotide sequence ID" value="NZ_CP097635.1"/>
</dbReference>
<dbReference type="EMBL" id="CP097635">
    <property type="protein sequence ID" value="URI06571.1"/>
    <property type="molecule type" value="Genomic_DNA"/>
</dbReference>
<dbReference type="Pfam" id="PF03466">
    <property type="entry name" value="LysR_substrate"/>
    <property type="match status" value="1"/>
</dbReference>
<dbReference type="Gene3D" id="1.10.10.10">
    <property type="entry name" value="Winged helix-like DNA-binding domain superfamily/Winged helix DNA-binding domain"/>
    <property type="match status" value="1"/>
</dbReference>
<organism evidence="6 7">
    <name type="scientific">Aquincola tertiaricarbonis</name>
    <dbReference type="NCBI Taxonomy" id="391953"/>
    <lineage>
        <taxon>Bacteria</taxon>
        <taxon>Pseudomonadati</taxon>
        <taxon>Pseudomonadota</taxon>
        <taxon>Betaproteobacteria</taxon>
        <taxon>Burkholderiales</taxon>
        <taxon>Sphaerotilaceae</taxon>
        <taxon>Aquincola</taxon>
    </lineage>
</organism>
<reference evidence="6" key="1">
    <citation type="submission" date="2022-05" db="EMBL/GenBank/DDBJ databases">
        <title>An RpoN-dependent PEP-CTERM gene is involved in floc formation of an Aquincola tertiaricarbonis strain.</title>
        <authorList>
            <person name="Qiu D."/>
            <person name="Xia M."/>
        </authorList>
    </citation>
    <scope>NUCLEOTIDE SEQUENCE</scope>
    <source>
        <strain evidence="6">RN12</strain>
    </source>
</reference>
<dbReference type="PANTHER" id="PTHR30537">
    <property type="entry name" value="HTH-TYPE TRANSCRIPTIONAL REGULATOR"/>
    <property type="match status" value="1"/>
</dbReference>
<proteinExistence type="inferred from homology"/>
<dbReference type="SUPFAM" id="SSF46785">
    <property type="entry name" value="Winged helix' DNA-binding domain"/>
    <property type="match status" value="1"/>
</dbReference>
<comment type="similarity">
    <text evidence="1">Belongs to the LysR transcriptional regulatory family.</text>
</comment>
<evidence type="ECO:0000313" key="6">
    <source>
        <dbReference type="EMBL" id="URI06571.1"/>
    </source>
</evidence>
<feature type="domain" description="HTH lysR-type" evidence="5">
    <location>
        <begin position="12"/>
        <end position="69"/>
    </location>
</feature>
<keyword evidence="3" id="KW-0238">DNA-binding</keyword>
<keyword evidence="7" id="KW-1185">Reference proteome</keyword>
<evidence type="ECO:0000256" key="1">
    <source>
        <dbReference type="ARBA" id="ARBA00009437"/>
    </source>
</evidence>
<dbReference type="InterPro" id="IPR058163">
    <property type="entry name" value="LysR-type_TF_proteobact-type"/>
</dbReference>
<evidence type="ECO:0000256" key="4">
    <source>
        <dbReference type="ARBA" id="ARBA00023163"/>
    </source>
</evidence>
<sequence>MTLPAPPRRFLPPMSALAALEAAARLQSFTAAAAELHLTQSAVSRQIRALEEQLGAELFVRERQTVRLSPVGELYAQEVRRALQQIATATLAVRANPQGGTLNLAILPTFGTRWLAPRLPGFLAEHPGITINLHTRLAPFDFRNDPLDAAIHFGPPDWPGARLDLLMHETVVAACSPALRRQHRLKRPADLLRAPLVHLASRPDAWERWLQDAQVPFGPLPGMLVDQFALAAQAAVAGLGVALLPRFLIDSELARGDLVLAADHPLTSTDAYHLAWPIDREHHPPLQAFRRWLVAQAAAEA</sequence>
<protein>
    <submittedName>
        <fullName evidence="6">LysR family transcriptional regulator</fullName>
    </submittedName>
</protein>
<dbReference type="InterPro" id="IPR000847">
    <property type="entry name" value="LysR_HTH_N"/>
</dbReference>
<gene>
    <name evidence="6" type="ORF">MW290_11725</name>
</gene>
<keyword evidence="2" id="KW-0805">Transcription regulation</keyword>
<evidence type="ECO:0000313" key="7">
    <source>
        <dbReference type="Proteomes" id="UP001056201"/>
    </source>
</evidence>
<dbReference type="SUPFAM" id="SSF53850">
    <property type="entry name" value="Periplasmic binding protein-like II"/>
    <property type="match status" value="1"/>
</dbReference>
<name>A0ABY4RZZ1_AQUTE</name>
<accession>A0ABY4RZZ1</accession>
<evidence type="ECO:0000256" key="3">
    <source>
        <dbReference type="ARBA" id="ARBA00023125"/>
    </source>
</evidence>
<dbReference type="InterPro" id="IPR036388">
    <property type="entry name" value="WH-like_DNA-bd_sf"/>
</dbReference>
<dbReference type="PRINTS" id="PR00039">
    <property type="entry name" value="HTHLYSR"/>
</dbReference>
<dbReference type="InterPro" id="IPR005119">
    <property type="entry name" value="LysR_subst-bd"/>
</dbReference>
<dbReference type="Pfam" id="PF00126">
    <property type="entry name" value="HTH_1"/>
    <property type="match status" value="1"/>
</dbReference>
<dbReference type="PANTHER" id="PTHR30537:SF26">
    <property type="entry name" value="GLYCINE CLEAVAGE SYSTEM TRANSCRIPTIONAL ACTIVATOR"/>
    <property type="match status" value="1"/>
</dbReference>
<evidence type="ECO:0000259" key="5">
    <source>
        <dbReference type="PROSITE" id="PS50931"/>
    </source>
</evidence>
<keyword evidence="4" id="KW-0804">Transcription</keyword>
<dbReference type="Proteomes" id="UP001056201">
    <property type="component" value="Chromosome 1"/>
</dbReference>
<evidence type="ECO:0000256" key="2">
    <source>
        <dbReference type="ARBA" id="ARBA00023015"/>
    </source>
</evidence>
<dbReference type="PROSITE" id="PS50931">
    <property type="entry name" value="HTH_LYSR"/>
    <property type="match status" value="1"/>
</dbReference>